<evidence type="ECO:0000313" key="4">
    <source>
        <dbReference type="EnsemblMetazoa" id="HelroP176883"/>
    </source>
</evidence>
<keyword evidence="1" id="KW-0106">Calcium</keyword>
<proteinExistence type="predicted"/>
<gene>
    <name evidence="4" type="primary">20206003</name>
    <name evidence="3" type="ORF">HELRODRAFT_176883</name>
</gene>
<sequence>MVNVIFHLDINNIQIPIRIFDQDNFFEFDEVVENLWKDYVGGFQHFDADIDLTLSDDEFKDFKNMDEHSKRMFTSHVTVYIEEDDVNGDGKLDLLEFLDMMEKIMYQSD</sequence>
<dbReference type="RefSeq" id="XP_009023378.1">
    <property type="nucleotide sequence ID" value="XM_009025130.1"/>
</dbReference>
<dbReference type="EMBL" id="AMQM01005871">
    <property type="status" value="NOT_ANNOTATED_CDS"/>
    <property type="molecule type" value="Genomic_DNA"/>
</dbReference>
<dbReference type="InParanoid" id="T1FB04"/>
<name>T1FB04_HELRO</name>
<reference evidence="5" key="1">
    <citation type="submission" date="2012-12" db="EMBL/GenBank/DDBJ databases">
        <authorList>
            <person name="Hellsten U."/>
            <person name="Grimwood J."/>
            <person name="Chapman J.A."/>
            <person name="Shapiro H."/>
            <person name="Aerts A."/>
            <person name="Otillar R.P."/>
            <person name="Terry A.Y."/>
            <person name="Boore J.L."/>
            <person name="Simakov O."/>
            <person name="Marletaz F."/>
            <person name="Cho S.-J."/>
            <person name="Edsinger-Gonzales E."/>
            <person name="Havlak P."/>
            <person name="Kuo D.-H."/>
            <person name="Larsson T."/>
            <person name="Lv J."/>
            <person name="Arendt D."/>
            <person name="Savage R."/>
            <person name="Osoegawa K."/>
            <person name="de Jong P."/>
            <person name="Lindberg D.R."/>
            <person name="Seaver E.C."/>
            <person name="Weisblat D.A."/>
            <person name="Putnam N.H."/>
            <person name="Grigoriev I.V."/>
            <person name="Rokhsar D.S."/>
        </authorList>
    </citation>
    <scope>NUCLEOTIDE SEQUENCE</scope>
</reference>
<dbReference type="InterPro" id="IPR011992">
    <property type="entry name" value="EF-hand-dom_pair"/>
</dbReference>
<evidence type="ECO:0000313" key="3">
    <source>
        <dbReference type="EMBL" id="ESN98415.1"/>
    </source>
</evidence>
<dbReference type="GeneID" id="20206003"/>
<accession>T1FB04</accession>
<protein>
    <recommendedName>
        <fullName evidence="2">EF-hand domain-containing protein</fullName>
    </recommendedName>
</protein>
<feature type="domain" description="EF-hand" evidence="2">
    <location>
        <begin position="85"/>
        <end position="107"/>
    </location>
</feature>
<dbReference type="InterPro" id="IPR018247">
    <property type="entry name" value="EF_Hand_1_Ca_BS"/>
</dbReference>
<dbReference type="Gene3D" id="1.10.238.10">
    <property type="entry name" value="EF-hand"/>
    <property type="match status" value="1"/>
</dbReference>
<reference evidence="4" key="3">
    <citation type="submission" date="2015-06" db="UniProtKB">
        <authorList>
            <consortium name="EnsemblMetazoa"/>
        </authorList>
    </citation>
    <scope>IDENTIFICATION</scope>
</reference>
<reference evidence="3 5" key="2">
    <citation type="journal article" date="2013" name="Nature">
        <title>Insights into bilaterian evolution from three spiralian genomes.</title>
        <authorList>
            <person name="Simakov O."/>
            <person name="Marletaz F."/>
            <person name="Cho S.J."/>
            <person name="Edsinger-Gonzales E."/>
            <person name="Havlak P."/>
            <person name="Hellsten U."/>
            <person name="Kuo D.H."/>
            <person name="Larsson T."/>
            <person name="Lv J."/>
            <person name="Arendt D."/>
            <person name="Savage R."/>
            <person name="Osoegawa K."/>
            <person name="de Jong P."/>
            <person name="Grimwood J."/>
            <person name="Chapman J.A."/>
            <person name="Shapiro H."/>
            <person name="Aerts A."/>
            <person name="Otillar R.P."/>
            <person name="Terry A.Y."/>
            <person name="Boore J.L."/>
            <person name="Grigoriev I.V."/>
            <person name="Lindberg D.R."/>
            <person name="Seaver E.C."/>
            <person name="Weisblat D.A."/>
            <person name="Putnam N.H."/>
            <person name="Rokhsar D.S."/>
        </authorList>
    </citation>
    <scope>NUCLEOTIDE SEQUENCE</scope>
</reference>
<dbReference type="PROSITE" id="PS50222">
    <property type="entry name" value="EF_HAND_2"/>
    <property type="match status" value="1"/>
</dbReference>
<dbReference type="Proteomes" id="UP000015101">
    <property type="component" value="Unassembled WGS sequence"/>
</dbReference>
<dbReference type="PROSITE" id="PS00018">
    <property type="entry name" value="EF_HAND_1"/>
    <property type="match status" value="1"/>
</dbReference>
<dbReference type="InterPro" id="IPR002048">
    <property type="entry name" value="EF_hand_dom"/>
</dbReference>
<dbReference type="EnsemblMetazoa" id="HelroT176883">
    <property type="protein sequence ID" value="HelroP176883"/>
    <property type="gene ID" value="HelroG176883"/>
</dbReference>
<dbReference type="HOGENOM" id="CLU_2186783_0_0_1"/>
<dbReference type="KEGG" id="hro:HELRODRAFT_176883"/>
<dbReference type="SUPFAM" id="SSF47473">
    <property type="entry name" value="EF-hand"/>
    <property type="match status" value="1"/>
</dbReference>
<evidence type="ECO:0000259" key="2">
    <source>
        <dbReference type="PROSITE" id="PS50222"/>
    </source>
</evidence>
<dbReference type="CTD" id="20206003"/>
<keyword evidence="5" id="KW-1185">Reference proteome</keyword>
<dbReference type="GO" id="GO:0005509">
    <property type="term" value="F:calcium ion binding"/>
    <property type="evidence" value="ECO:0007669"/>
    <property type="project" value="InterPro"/>
</dbReference>
<evidence type="ECO:0000313" key="5">
    <source>
        <dbReference type="Proteomes" id="UP000015101"/>
    </source>
</evidence>
<organism evidence="4 5">
    <name type="scientific">Helobdella robusta</name>
    <name type="common">Californian leech</name>
    <dbReference type="NCBI Taxonomy" id="6412"/>
    <lineage>
        <taxon>Eukaryota</taxon>
        <taxon>Metazoa</taxon>
        <taxon>Spiralia</taxon>
        <taxon>Lophotrochozoa</taxon>
        <taxon>Annelida</taxon>
        <taxon>Clitellata</taxon>
        <taxon>Hirudinea</taxon>
        <taxon>Rhynchobdellida</taxon>
        <taxon>Glossiphoniidae</taxon>
        <taxon>Helobdella</taxon>
    </lineage>
</organism>
<evidence type="ECO:0000256" key="1">
    <source>
        <dbReference type="ARBA" id="ARBA00022837"/>
    </source>
</evidence>
<dbReference type="EMBL" id="KB097144">
    <property type="protein sequence ID" value="ESN98415.1"/>
    <property type="molecule type" value="Genomic_DNA"/>
</dbReference>
<dbReference type="AlphaFoldDB" id="T1FB04"/>